<keyword evidence="2" id="KW-0812">Transmembrane</keyword>
<dbReference type="SUPFAM" id="SSF81606">
    <property type="entry name" value="PP2C-like"/>
    <property type="match status" value="1"/>
</dbReference>
<feature type="transmembrane region" description="Helical" evidence="2">
    <location>
        <begin position="12"/>
        <end position="40"/>
    </location>
</feature>
<dbReference type="KEGG" id="slia:HA039_30150"/>
<reference evidence="4 5" key="1">
    <citation type="submission" date="2020-03" db="EMBL/GenBank/DDBJ databases">
        <title>A novel species.</title>
        <authorList>
            <person name="Gao J."/>
        </authorList>
    </citation>
    <scope>NUCLEOTIDE SEQUENCE [LARGE SCALE GENOMIC DNA]</scope>
    <source>
        <strain evidence="4 5">QMT-12</strain>
    </source>
</reference>
<gene>
    <name evidence="4" type="ORF">HA039_30150</name>
</gene>
<protein>
    <submittedName>
        <fullName evidence="4">Serine/threonine-protein phosphatase</fullName>
    </submittedName>
</protein>
<dbReference type="InterPro" id="IPR036457">
    <property type="entry name" value="PPM-type-like_dom_sf"/>
</dbReference>
<evidence type="ECO:0000259" key="3">
    <source>
        <dbReference type="SMART" id="SM00331"/>
    </source>
</evidence>
<keyword evidence="2" id="KW-0472">Membrane</keyword>
<organism evidence="4 5">
    <name type="scientific">Streptomyces liangshanensis</name>
    <dbReference type="NCBI Taxonomy" id="2717324"/>
    <lineage>
        <taxon>Bacteria</taxon>
        <taxon>Bacillati</taxon>
        <taxon>Actinomycetota</taxon>
        <taxon>Actinomycetes</taxon>
        <taxon>Kitasatosporales</taxon>
        <taxon>Streptomycetaceae</taxon>
        <taxon>Streptomyces</taxon>
    </lineage>
</organism>
<dbReference type="SMART" id="SM00331">
    <property type="entry name" value="PP2C_SIG"/>
    <property type="match status" value="1"/>
</dbReference>
<dbReference type="InterPro" id="IPR052016">
    <property type="entry name" value="Bact_Sigma-Reg"/>
</dbReference>
<feature type="transmembrane region" description="Helical" evidence="2">
    <location>
        <begin position="81"/>
        <end position="99"/>
    </location>
</feature>
<feature type="domain" description="PPM-type phosphatase" evidence="3">
    <location>
        <begin position="132"/>
        <end position="354"/>
    </location>
</feature>
<evidence type="ECO:0000256" key="1">
    <source>
        <dbReference type="ARBA" id="ARBA00022801"/>
    </source>
</evidence>
<dbReference type="EMBL" id="CP050177">
    <property type="protein sequence ID" value="QIQ07246.1"/>
    <property type="molecule type" value="Genomic_DNA"/>
</dbReference>
<dbReference type="Gene3D" id="3.60.40.10">
    <property type="entry name" value="PPM-type phosphatase domain"/>
    <property type="match status" value="1"/>
</dbReference>
<dbReference type="FunFam" id="3.60.40.10:FF:000058">
    <property type="entry name" value="Stage II sporulation protein E"/>
    <property type="match status" value="1"/>
</dbReference>
<evidence type="ECO:0000256" key="2">
    <source>
        <dbReference type="SAM" id="Phobius"/>
    </source>
</evidence>
<dbReference type="Pfam" id="PF07228">
    <property type="entry name" value="SpoIIE"/>
    <property type="match status" value="1"/>
</dbReference>
<name>A0A6G9HAA6_9ACTN</name>
<proteinExistence type="predicted"/>
<evidence type="ECO:0000313" key="5">
    <source>
        <dbReference type="Proteomes" id="UP000501179"/>
    </source>
</evidence>
<sequence>MLRLLWQAPSVLPLAVLCVVTVVGFLVPGDIHLASLLVAVPALTAGLMGPRFTALITGLACISAAALDIRDGLMDSPILPIHLIDLLVVCGLVVLFWRLRDMDFKALVQARSVSDAAQRAVLRPLPRRIGRLRIASVYRSAAAQAQIGGDLYAAERTPGAVRLIIGDVRGKGLPAVDDAAAVLGAFREAAHRDATLPDLVASLEGSVGRHLREVGKTDRDSGERFITALVLEIPDDAPVVRMISCGHPPPLRSHHGVTTVLRSPHPAPPLGLAQGVDDYQLDTFPLESGDTLLLHTDGLLEARDGTGAFYPAQERFDALLWCDPDELLQRLLKDLLEHVEGRLEDDVALVALERLREQPELPTA</sequence>
<keyword evidence="1" id="KW-0378">Hydrolase</keyword>
<dbReference type="InterPro" id="IPR001932">
    <property type="entry name" value="PPM-type_phosphatase-like_dom"/>
</dbReference>
<keyword evidence="2" id="KW-1133">Transmembrane helix</keyword>
<accession>A0A6G9HAA6</accession>
<dbReference type="AlphaFoldDB" id="A0A6G9HAA6"/>
<dbReference type="GO" id="GO:0016791">
    <property type="term" value="F:phosphatase activity"/>
    <property type="evidence" value="ECO:0007669"/>
    <property type="project" value="TreeGrafter"/>
</dbReference>
<keyword evidence="5" id="KW-1185">Reference proteome</keyword>
<dbReference type="PANTHER" id="PTHR43156">
    <property type="entry name" value="STAGE II SPORULATION PROTEIN E-RELATED"/>
    <property type="match status" value="1"/>
</dbReference>
<dbReference type="PANTHER" id="PTHR43156:SF2">
    <property type="entry name" value="STAGE II SPORULATION PROTEIN E"/>
    <property type="match status" value="1"/>
</dbReference>
<dbReference type="Proteomes" id="UP000501179">
    <property type="component" value="Chromosome"/>
</dbReference>
<evidence type="ECO:0000313" key="4">
    <source>
        <dbReference type="EMBL" id="QIQ07246.1"/>
    </source>
</evidence>